<dbReference type="AlphaFoldDB" id="A0A660LIA8"/>
<accession>A0A660LIA8</accession>
<feature type="region of interest" description="Disordered" evidence="1">
    <location>
        <begin position="1"/>
        <end position="35"/>
    </location>
</feature>
<feature type="transmembrane region" description="Helical" evidence="2">
    <location>
        <begin position="41"/>
        <end position="61"/>
    </location>
</feature>
<keyword evidence="2" id="KW-0472">Membrane</keyword>
<keyword evidence="2" id="KW-1133">Transmembrane helix</keyword>
<gene>
    <name evidence="3" type="ORF">C8N24_3574</name>
</gene>
<name>A0A660LIA8_9ACTN</name>
<dbReference type="EMBL" id="RBIL01000001">
    <property type="protein sequence ID" value="RKQ93703.1"/>
    <property type="molecule type" value="Genomic_DNA"/>
</dbReference>
<comment type="caution">
    <text evidence="3">The sequence shown here is derived from an EMBL/GenBank/DDBJ whole genome shotgun (WGS) entry which is preliminary data.</text>
</comment>
<keyword evidence="2" id="KW-0812">Transmembrane</keyword>
<keyword evidence="4" id="KW-1185">Reference proteome</keyword>
<evidence type="ECO:0000313" key="3">
    <source>
        <dbReference type="EMBL" id="RKQ93703.1"/>
    </source>
</evidence>
<sequence length="151" mass="16287">MSRHNKSKRRRRSKSTAPQVPPRPPRHIDDRPERPNAPWHPVPLVELSVLVGIVCIAFGLFRRDDTGGRVLLALGVSLGALGGLDTSLREHFAGYRSHGLVLAAFPAVATAAVLGFAKVPLYVVVPVMLGVFLAALVALRRVYESKTGVPA</sequence>
<reference evidence="3 4" key="1">
    <citation type="submission" date="2018-10" db="EMBL/GenBank/DDBJ databases">
        <title>Genomic Encyclopedia of Archaeal and Bacterial Type Strains, Phase II (KMG-II): from individual species to whole genera.</title>
        <authorList>
            <person name="Goeker M."/>
        </authorList>
    </citation>
    <scope>NUCLEOTIDE SEQUENCE [LARGE SCALE GENOMIC DNA]</scope>
    <source>
        <strain evidence="3 4">DSM 14954</strain>
    </source>
</reference>
<feature type="transmembrane region" description="Helical" evidence="2">
    <location>
        <begin position="123"/>
        <end position="143"/>
    </location>
</feature>
<feature type="transmembrane region" description="Helical" evidence="2">
    <location>
        <begin position="67"/>
        <end position="88"/>
    </location>
</feature>
<evidence type="ECO:0000313" key="4">
    <source>
        <dbReference type="Proteomes" id="UP000278962"/>
    </source>
</evidence>
<proteinExistence type="predicted"/>
<protein>
    <submittedName>
        <fullName evidence="3">Uncharacterized protein</fullName>
    </submittedName>
</protein>
<feature type="compositionally biased region" description="Basic residues" evidence="1">
    <location>
        <begin position="1"/>
        <end position="14"/>
    </location>
</feature>
<evidence type="ECO:0000256" key="1">
    <source>
        <dbReference type="SAM" id="MobiDB-lite"/>
    </source>
</evidence>
<dbReference type="RefSeq" id="WP_121252069.1">
    <property type="nucleotide sequence ID" value="NZ_RBIL01000001.1"/>
</dbReference>
<feature type="transmembrane region" description="Helical" evidence="2">
    <location>
        <begin position="100"/>
        <end position="117"/>
    </location>
</feature>
<dbReference type="Proteomes" id="UP000278962">
    <property type="component" value="Unassembled WGS sequence"/>
</dbReference>
<dbReference type="OrthoDB" id="5245189at2"/>
<evidence type="ECO:0000256" key="2">
    <source>
        <dbReference type="SAM" id="Phobius"/>
    </source>
</evidence>
<organism evidence="3 4">
    <name type="scientific">Solirubrobacter pauli</name>
    <dbReference type="NCBI Taxonomy" id="166793"/>
    <lineage>
        <taxon>Bacteria</taxon>
        <taxon>Bacillati</taxon>
        <taxon>Actinomycetota</taxon>
        <taxon>Thermoleophilia</taxon>
        <taxon>Solirubrobacterales</taxon>
        <taxon>Solirubrobacteraceae</taxon>
        <taxon>Solirubrobacter</taxon>
    </lineage>
</organism>